<dbReference type="EMBL" id="QMEV01000128">
    <property type="protein sequence ID" value="RAV02209.1"/>
    <property type="molecule type" value="Genomic_DNA"/>
</dbReference>
<dbReference type="RefSeq" id="WP_112635776.1">
    <property type="nucleotide sequence ID" value="NZ_QMEV01000128.1"/>
</dbReference>
<reference evidence="2 3" key="1">
    <citation type="submission" date="2018-06" db="EMBL/GenBank/DDBJ databases">
        <title>NTM in soil in Japan.</title>
        <authorList>
            <person name="Ohya K."/>
        </authorList>
    </citation>
    <scope>NUCLEOTIDE SEQUENCE [LARGE SCALE GENOMIC DNA]</scope>
    <source>
        <strain evidence="2 3">GF28</strain>
    </source>
</reference>
<proteinExistence type="predicted"/>
<evidence type="ECO:0000313" key="2">
    <source>
        <dbReference type="EMBL" id="RAV02209.1"/>
    </source>
</evidence>
<feature type="region of interest" description="Disordered" evidence="1">
    <location>
        <begin position="1"/>
        <end position="29"/>
    </location>
</feature>
<dbReference type="Proteomes" id="UP000250915">
    <property type="component" value="Unassembled WGS sequence"/>
</dbReference>
<evidence type="ECO:0000256" key="1">
    <source>
        <dbReference type="SAM" id="MobiDB-lite"/>
    </source>
</evidence>
<gene>
    <name evidence="2" type="ORF">DQP57_26125</name>
</gene>
<sequence length="70" mass="8085">MRAAGQFAQPGDDAEGPVMDTAPGCVSPRRGARTEYARTMIYRWLVREQAAAAWRRWSEQRFDETRLRRA</sequence>
<dbReference type="OrthoDB" id="2988503at2"/>
<dbReference type="AlphaFoldDB" id="A0A329L2D0"/>
<protein>
    <submittedName>
        <fullName evidence="2">Uncharacterized protein</fullName>
    </submittedName>
</protein>
<comment type="caution">
    <text evidence="2">The sequence shown here is derived from an EMBL/GenBank/DDBJ whole genome shotgun (WGS) entry which is preliminary data.</text>
</comment>
<organism evidence="2 3">
    <name type="scientific">Mycobacterium colombiense</name>
    <dbReference type="NCBI Taxonomy" id="339268"/>
    <lineage>
        <taxon>Bacteria</taxon>
        <taxon>Bacillati</taxon>
        <taxon>Actinomycetota</taxon>
        <taxon>Actinomycetes</taxon>
        <taxon>Mycobacteriales</taxon>
        <taxon>Mycobacteriaceae</taxon>
        <taxon>Mycobacterium</taxon>
        <taxon>Mycobacterium avium complex (MAC)</taxon>
    </lineage>
</organism>
<name>A0A329L2D0_9MYCO</name>
<accession>A0A329L2D0</accession>
<evidence type="ECO:0000313" key="3">
    <source>
        <dbReference type="Proteomes" id="UP000250915"/>
    </source>
</evidence>